<reference evidence="1 2" key="1">
    <citation type="submission" date="2024-01" db="EMBL/GenBank/DDBJ databases">
        <title>Genome assemblies of Stephania.</title>
        <authorList>
            <person name="Yang L."/>
        </authorList>
    </citation>
    <scope>NUCLEOTIDE SEQUENCE [LARGE SCALE GENOMIC DNA]</scope>
    <source>
        <strain evidence="1">QJT</strain>
        <tissue evidence="1">Leaf</tissue>
    </source>
</reference>
<gene>
    <name evidence="1" type="ORF">Sjap_014528</name>
</gene>
<dbReference type="AlphaFoldDB" id="A0AAP0IHG0"/>
<dbReference type="EMBL" id="JBBNAE010000006">
    <property type="protein sequence ID" value="KAK9115581.1"/>
    <property type="molecule type" value="Genomic_DNA"/>
</dbReference>
<dbReference type="Proteomes" id="UP001417504">
    <property type="component" value="Unassembled WGS sequence"/>
</dbReference>
<keyword evidence="2" id="KW-1185">Reference proteome</keyword>
<protein>
    <submittedName>
        <fullName evidence="1">Uncharacterized protein</fullName>
    </submittedName>
</protein>
<evidence type="ECO:0000313" key="2">
    <source>
        <dbReference type="Proteomes" id="UP001417504"/>
    </source>
</evidence>
<sequence>MAMEMRYGSVVFVLLSRIQRTCTVLGDHGGEDISLWEALSIVAVVGGQPAKASALHQIGRIRAVGVGSGSIKASGGVESSSIKASGGFEVRFSRALDKHIDNSVIVSFFAGRFSLALDTQLIEGSGDARVMDCKTHWHKGKLKKALVNPHA</sequence>
<organism evidence="1 2">
    <name type="scientific">Stephania japonica</name>
    <dbReference type="NCBI Taxonomy" id="461633"/>
    <lineage>
        <taxon>Eukaryota</taxon>
        <taxon>Viridiplantae</taxon>
        <taxon>Streptophyta</taxon>
        <taxon>Embryophyta</taxon>
        <taxon>Tracheophyta</taxon>
        <taxon>Spermatophyta</taxon>
        <taxon>Magnoliopsida</taxon>
        <taxon>Ranunculales</taxon>
        <taxon>Menispermaceae</taxon>
        <taxon>Menispermoideae</taxon>
        <taxon>Cissampelideae</taxon>
        <taxon>Stephania</taxon>
    </lineage>
</organism>
<accession>A0AAP0IHG0</accession>
<comment type="caution">
    <text evidence="1">The sequence shown here is derived from an EMBL/GenBank/DDBJ whole genome shotgun (WGS) entry which is preliminary data.</text>
</comment>
<evidence type="ECO:0000313" key="1">
    <source>
        <dbReference type="EMBL" id="KAK9115581.1"/>
    </source>
</evidence>
<proteinExistence type="predicted"/>
<name>A0AAP0IHG0_9MAGN</name>